<evidence type="ECO:0000313" key="9">
    <source>
        <dbReference type="Proteomes" id="UP000198348"/>
    </source>
</evidence>
<dbReference type="RefSeq" id="WP_089300927.1">
    <property type="nucleotide sequence ID" value="NZ_FZNW01000007.1"/>
</dbReference>
<feature type="transmembrane region" description="Helical" evidence="6">
    <location>
        <begin position="127"/>
        <end position="148"/>
    </location>
</feature>
<evidence type="ECO:0000256" key="3">
    <source>
        <dbReference type="ARBA" id="ARBA00022692"/>
    </source>
</evidence>
<comment type="subcellular location">
    <subcellularLocation>
        <location evidence="1">Membrane</location>
        <topology evidence="1">Multi-pass membrane protein</topology>
    </subcellularLocation>
</comment>
<keyword evidence="3 6" id="KW-0812">Transmembrane</keyword>
<dbReference type="PANTHER" id="PTHR38459">
    <property type="entry name" value="PROPHAGE BACTOPRENOL-LINKED GLUCOSE TRANSLOCASE HOMOLOG"/>
    <property type="match status" value="1"/>
</dbReference>
<evidence type="ECO:0000256" key="5">
    <source>
        <dbReference type="ARBA" id="ARBA00023136"/>
    </source>
</evidence>
<evidence type="ECO:0000313" key="8">
    <source>
        <dbReference type="EMBL" id="SNR48819.1"/>
    </source>
</evidence>
<evidence type="ECO:0000256" key="6">
    <source>
        <dbReference type="SAM" id="Phobius"/>
    </source>
</evidence>
<feature type="transmembrane region" description="Helical" evidence="6">
    <location>
        <begin position="28"/>
        <end position="49"/>
    </location>
</feature>
<dbReference type="OrthoDB" id="3296646at2"/>
<name>A0A238WT39_9PSEU</name>
<dbReference type="InterPro" id="IPR007267">
    <property type="entry name" value="GtrA_DPMS_TM"/>
</dbReference>
<evidence type="ECO:0000256" key="2">
    <source>
        <dbReference type="ARBA" id="ARBA00009399"/>
    </source>
</evidence>
<dbReference type="PANTHER" id="PTHR38459:SF1">
    <property type="entry name" value="PROPHAGE BACTOPRENOL-LINKED GLUCOSE TRANSLOCASE HOMOLOG"/>
    <property type="match status" value="1"/>
</dbReference>
<dbReference type="EMBL" id="FZNW01000007">
    <property type="protein sequence ID" value="SNR48819.1"/>
    <property type="molecule type" value="Genomic_DNA"/>
</dbReference>
<dbReference type="Pfam" id="PF04138">
    <property type="entry name" value="GtrA_DPMS_TM"/>
    <property type="match status" value="1"/>
</dbReference>
<protein>
    <submittedName>
        <fullName evidence="8">Putative flippase GtrA (Transmembrane translocase of bactoprenol-linked glucose)</fullName>
    </submittedName>
</protein>
<accession>A0A238WT39</accession>
<feature type="domain" description="GtrA/DPMS transmembrane" evidence="7">
    <location>
        <begin position="31"/>
        <end position="147"/>
    </location>
</feature>
<reference evidence="8 9" key="1">
    <citation type="submission" date="2017-06" db="EMBL/GenBank/DDBJ databases">
        <authorList>
            <person name="Kim H.J."/>
            <person name="Triplett B.A."/>
        </authorList>
    </citation>
    <scope>NUCLEOTIDE SEQUENCE [LARGE SCALE GENOMIC DNA]</scope>
    <source>
        <strain evidence="8 9">DSM 45207</strain>
    </source>
</reference>
<dbReference type="AlphaFoldDB" id="A0A238WT39"/>
<comment type="similarity">
    <text evidence="2">Belongs to the GtrA family.</text>
</comment>
<keyword evidence="5 6" id="KW-0472">Membrane</keyword>
<organism evidence="8 9">
    <name type="scientific">Haloechinothrix alba</name>
    <dbReference type="NCBI Taxonomy" id="664784"/>
    <lineage>
        <taxon>Bacteria</taxon>
        <taxon>Bacillati</taxon>
        <taxon>Actinomycetota</taxon>
        <taxon>Actinomycetes</taxon>
        <taxon>Pseudonocardiales</taxon>
        <taxon>Pseudonocardiaceae</taxon>
        <taxon>Haloechinothrix</taxon>
    </lineage>
</organism>
<dbReference type="GO" id="GO:0000271">
    <property type="term" value="P:polysaccharide biosynthetic process"/>
    <property type="evidence" value="ECO:0007669"/>
    <property type="project" value="InterPro"/>
</dbReference>
<evidence type="ECO:0000256" key="4">
    <source>
        <dbReference type="ARBA" id="ARBA00022989"/>
    </source>
</evidence>
<evidence type="ECO:0000259" key="7">
    <source>
        <dbReference type="Pfam" id="PF04138"/>
    </source>
</evidence>
<keyword evidence="4 6" id="KW-1133">Transmembrane helix</keyword>
<keyword evidence="9" id="KW-1185">Reference proteome</keyword>
<dbReference type="Proteomes" id="UP000198348">
    <property type="component" value="Unassembled WGS sequence"/>
</dbReference>
<proteinExistence type="inferred from homology"/>
<sequence length="164" mass="18052">MPALMSLSRAVRQRITRSPLLVQLLRQGAWYVAAGVAATGMHAGLFLLLREPLGTYPANISAIVVTTVANTEFHHYVTFNARGSSRLRRLVAIAVTITFYATYSSTTLAVLQLVVPDPSAAQQTATIVAAALVFGLVRFVLLRVWVFARTSRSRRRARELRGDR</sequence>
<feature type="transmembrane region" description="Helical" evidence="6">
    <location>
        <begin position="90"/>
        <end position="115"/>
    </location>
</feature>
<gene>
    <name evidence="8" type="ORF">SAMN06265360_10794</name>
</gene>
<evidence type="ECO:0000256" key="1">
    <source>
        <dbReference type="ARBA" id="ARBA00004141"/>
    </source>
</evidence>
<dbReference type="GO" id="GO:0005886">
    <property type="term" value="C:plasma membrane"/>
    <property type="evidence" value="ECO:0007669"/>
    <property type="project" value="TreeGrafter"/>
</dbReference>
<dbReference type="InterPro" id="IPR051401">
    <property type="entry name" value="GtrA_CellWall_Glycosyl"/>
</dbReference>